<gene>
    <name evidence="4" type="ORF">AB4829_02930</name>
</gene>
<dbReference type="Proteomes" id="UP001614264">
    <property type="component" value="Unassembled WGS sequence"/>
</dbReference>
<feature type="domain" description="Protein-glutamine gamma-glutamyltransferase-like C-terminal" evidence="3">
    <location>
        <begin position="232"/>
        <end position="301"/>
    </location>
</feature>
<feature type="region of interest" description="Disordered" evidence="1">
    <location>
        <begin position="118"/>
        <end position="151"/>
    </location>
</feature>
<evidence type="ECO:0000313" key="5">
    <source>
        <dbReference type="Proteomes" id="UP001614264"/>
    </source>
</evidence>
<keyword evidence="2" id="KW-0812">Transmembrane</keyword>
<evidence type="ECO:0000259" key="3">
    <source>
        <dbReference type="Pfam" id="PF13559"/>
    </source>
</evidence>
<feature type="transmembrane region" description="Helical" evidence="2">
    <location>
        <begin position="155"/>
        <end position="177"/>
    </location>
</feature>
<comment type="caution">
    <text evidence="4">The sequence shown here is derived from an EMBL/GenBank/DDBJ whole genome shotgun (WGS) entry which is preliminary data.</text>
</comment>
<sequence length="322" mass="33113">MDRGGRTGHRAVPGAAVAVGVVGALALAALALRPAEGLLHSGRGPLGQWGIVAIGASAAWTIGAWTAVRRLRPRFGANRMDLPPVEERLREIAAPLLLSATAVIGVLALVLHRFSTGDGTPGPPPPLATEPAPEPTFATPPPQERPRGSGDHSALPLHLVLLALAAVVAVLVVVAVVRRLRRFRLSLPYRPGPSGSTAPQDDDARLLLSAVHSGRRALAGTDDDARAAVIACYAAMEDALAASGVRRQASDSPADLLTRASAAGFAPGPAGPRLTALFREARYSSHPMDGSHRAAAAAALEEIASLLGDPEPAPATDGEVER</sequence>
<dbReference type="EMBL" id="JBITPR010000011">
    <property type="protein sequence ID" value="MFI7869547.1"/>
    <property type="molecule type" value="Genomic_DNA"/>
</dbReference>
<feature type="transmembrane region" description="Helical" evidence="2">
    <location>
        <begin position="89"/>
        <end position="111"/>
    </location>
</feature>
<keyword evidence="2" id="KW-0472">Membrane</keyword>
<feature type="transmembrane region" description="Helical" evidence="2">
    <location>
        <begin position="46"/>
        <end position="68"/>
    </location>
</feature>
<evidence type="ECO:0000313" key="4">
    <source>
        <dbReference type="EMBL" id="MFI7869547.1"/>
    </source>
</evidence>
<keyword evidence="5" id="KW-1185">Reference proteome</keyword>
<dbReference type="InterPro" id="IPR025403">
    <property type="entry name" value="TgpA-like_C"/>
</dbReference>
<reference evidence="4 5" key="1">
    <citation type="submission" date="2024-07" db="EMBL/GenBank/DDBJ databases">
        <title>Whole genome sequencing of Prodigiosin pigment-producing Streptomyces salinarius isolated from rhizosphere soil of Arachis hypogaea.</title>
        <authorList>
            <person name="Vidhya A."/>
            <person name="Ramya S."/>
        </authorList>
    </citation>
    <scope>NUCLEOTIDE SEQUENCE [LARGE SCALE GENOMIC DNA]</scope>
    <source>
        <strain evidence="4 5">VRMG2420</strain>
    </source>
</reference>
<organism evidence="4 5">
    <name type="scientific">Streptomyces salinarius</name>
    <dbReference type="NCBI Taxonomy" id="2762598"/>
    <lineage>
        <taxon>Bacteria</taxon>
        <taxon>Bacillati</taxon>
        <taxon>Actinomycetota</taxon>
        <taxon>Actinomycetes</taxon>
        <taxon>Kitasatosporales</taxon>
        <taxon>Streptomycetaceae</taxon>
        <taxon>Streptomyces</taxon>
    </lineage>
</organism>
<name>A0ABW8B506_9ACTN</name>
<keyword evidence="2" id="KW-1133">Transmembrane helix</keyword>
<dbReference type="Pfam" id="PF13559">
    <property type="entry name" value="DUF4129"/>
    <property type="match status" value="1"/>
</dbReference>
<accession>A0ABW8B506</accession>
<feature type="transmembrane region" description="Helical" evidence="2">
    <location>
        <begin position="12"/>
        <end position="34"/>
    </location>
</feature>
<evidence type="ECO:0000256" key="2">
    <source>
        <dbReference type="SAM" id="Phobius"/>
    </source>
</evidence>
<dbReference type="RefSeq" id="WP_399590848.1">
    <property type="nucleotide sequence ID" value="NZ_JBITPR010000011.1"/>
</dbReference>
<proteinExistence type="predicted"/>
<feature type="compositionally biased region" description="Pro residues" evidence="1">
    <location>
        <begin position="121"/>
        <end position="143"/>
    </location>
</feature>
<evidence type="ECO:0000256" key="1">
    <source>
        <dbReference type="SAM" id="MobiDB-lite"/>
    </source>
</evidence>
<protein>
    <submittedName>
        <fullName evidence="4">DUF4129 domain-containing protein</fullName>
    </submittedName>
</protein>